<evidence type="ECO:0000313" key="1">
    <source>
        <dbReference type="EMBL" id="ESW39212.1"/>
    </source>
</evidence>
<dbReference type="AlphaFoldDB" id="V7DA48"/>
<dbReference type="GeneID" id="72419473"/>
<dbReference type="RefSeq" id="WP_023661683.1">
    <property type="nucleotide sequence ID" value="NZ_AXUP01000166.1"/>
</dbReference>
<reference evidence="1 2" key="1">
    <citation type="submission" date="2013-10" db="EMBL/GenBank/DDBJ databases">
        <title>Whole Genome Shotgun Sequence of Pseudomonas taiwanensis SJ9.</title>
        <authorList>
            <person name="Hong S.-J."/>
            <person name="Shin J.-H."/>
        </authorList>
    </citation>
    <scope>NUCLEOTIDE SEQUENCE [LARGE SCALE GENOMIC DNA]</scope>
    <source>
        <strain evidence="1 2">SJ9</strain>
    </source>
</reference>
<proteinExistence type="predicted"/>
<organism evidence="1 2">
    <name type="scientific">Pseudomonas taiwanensis SJ9</name>
    <dbReference type="NCBI Taxonomy" id="1388762"/>
    <lineage>
        <taxon>Bacteria</taxon>
        <taxon>Pseudomonadati</taxon>
        <taxon>Pseudomonadota</taxon>
        <taxon>Gammaproteobacteria</taxon>
        <taxon>Pseudomonadales</taxon>
        <taxon>Pseudomonadaceae</taxon>
        <taxon>Pseudomonas</taxon>
    </lineage>
</organism>
<accession>V7DA48</accession>
<name>V7DA48_9PSED</name>
<dbReference type="EMBL" id="AXUP01000166">
    <property type="protein sequence ID" value="ESW39212.1"/>
    <property type="molecule type" value="Genomic_DNA"/>
</dbReference>
<protein>
    <submittedName>
        <fullName evidence="1">Uncharacterized protein</fullName>
    </submittedName>
</protein>
<evidence type="ECO:0000313" key="2">
    <source>
        <dbReference type="Proteomes" id="UP000018511"/>
    </source>
</evidence>
<sequence length="77" mass="8833">MNDIEYDPELIATKDEIRAAAREIAKSSTAYNFVEFRKEVEGAIGSDLIITPEMEWVVEEAIQEYRSLAIDEENEHV</sequence>
<dbReference type="Proteomes" id="UP000018511">
    <property type="component" value="Unassembled WGS sequence"/>
</dbReference>
<comment type="caution">
    <text evidence="1">The sequence shown here is derived from an EMBL/GenBank/DDBJ whole genome shotgun (WGS) entry which is preliminary data.</text>
</comment>
<dbReference type="PATRIC" id="fig|1388762.3.peg.2666"/>
<gene>
    <name evidence="1" type="ORF">O164_13355</name>
</gene>